<dbReference type="FunFam" id="3.30.1360.120:FF:000003">
    <property type="entry name" value="tRNA modification GTPase MnmE"/>
    <property type="match status" value="1"/>
</dbReference>
<evidence type="ECO:0000256" key="5">
    <source>
        <dbReference type="ARBA" id="ARBA00022801"/>
    </source>
</evidence>
<keyword evidence="2 9" id="KW-0819">tRNA processing</keyword>
<dbReference type="GO" id="GO:0005525">
    <property type="term" value="F:GTP binding"/>
    <property type="evidence" value="ECO:0007669"/>
    <property type="project" value="UniProtKB-UniRule"/>
</dbReference>
<evidence type="ECO:0000256" key="1">
    <source>
        <dbReference type="ARBA" id="ARBA00011043"/>
    </source>
</evidence>
<comment type="caution">
    <text evidence="9">Lacks conserved residue(s) required for the propagation of feature annotation.</text>
</comment>
<dbReference type="EC" id="3.6.-.-" evidence="9"/>
<evidence type="ECO:0000256" key="2">
    <source>
        <dbReference type="ARBA" id="ARBA00022694"/>
    </source>
</evidence>
<protein>
    <recommendedName>
        <fullName evidence="9">tRNA modification GTPase MnmE</fullName>
        <ecNumber evidence="9">3.6.-.-</ecNumber>
    </recommendedName>
</protein>
<keyword evidence="3 9" id="KW-0479">Metal-binding</keyword>
<dbReference type="GO" id="GO:0046872">
    <property type="term" value="F:metal ion binding"/>
    <property type="evidence" value="ECO:0007669"/>
    <property type="project" value="UniProtKB-KW"/>
</dbReference>
<dbReference type="CDD" id="cd14858">
    <property type="entry name" value="TrmE_N"/>
    <property type="match status" value="1"/>
</dbReference>
<dbReference type="Gene3D" id="3.40.50.300">
    <property type="entry name" value="P-loop containing nucleotide triphosphate hydrolases"/>
    <property type="match status" value="1"/>
</dbReference>
<evidence type="ECO:0000256" key="8">
    <source>
        <dbReference type="ARBA" id="ARBA00023134"/>
    </source>
</evidence>
<dbReference type="GO" id="GO:0042802">
    <property type="term" value="F:identical protein binding"/>
    <property type="evidence" value="ECO:0007669"/>
    <property type="project" value="UniProtKB-ARBA"/>
</dbReference>
<dbReference type="InterPro" id="IPR027417">
    <property type="entry name" value="P-loop_NTPase"/>
</dbReference>
<comment type="similarity">
    <text evidence="1 9 10">Belongs to the TRAFAC class TrmE-Era-EngA-EngB-Septin-like GTPase superfamily. TrmE GTPase family.</text>
</comment>
<dbReference type="InterPro" id="IPR004520">
    <property type="entry name" value="GTPase_MnmE"/>
</dbReference>
<dbReference type="PROSITE" id="PS51709">
    <property type="entry name" value="G_TRME"/>
    <property type="match status" value="1"/>
</dbReference>
<dbReference type="InterPro" id="IPR005225">
    <property type="entry name" value="Small_GTP-bd"/>
</dbReference>
<dbReference type="PANTHER" id="PTHR42714:SF2">
    <property type="entry name" value="TRNA MODIFICATION GTPASE GTPBP3, MITOCHONDRIAL"/>
    <property type="match status" value="1"/>
</dbReference>
<comment type="function">
    <text evidence="9">Exhibits a very high intrinsic GTPase hydrolysis rate. Involved in the addition of a carboxymethylaminomethyl (cmnm) group at the wobble position (U34) of certain tRNAs, forming tRNA-cmnm(5)s(2)U34.</text>
</comment>
<keyword evidence="9" id="KW-0963">Cytoplasm</keyword>
<dbReference type="NCBIfam" id="NF003661">
    <property type="entry name" value="PRK05291.1-3"/>
    <property type="match status" value="1"/>
</dbReference>
<evidence type="ECO:0000256" key="9">
    <source>
        <dbReference type="HAMAP-Rule" id="MF_00379"/>
    </source>
</evidence>
<dbReference type="Gene3D" id="3.30.1360.120">
    <property type="entry name" value="Probable tRNA modification gtpase trme, domain 1"/>
    <property type="match status" value="1"/>
</dbReference>
<comment type="cofactor">
    <cofactor evidence="9">
        <name>K(+)</name>
        <dbReference type="ChEBI" id="CHEBI:29103"/>
    </cofactor>
    <text evidence="9">Binds 1 potassium ion per subunit.</text>
</comment>
<keyword evidence="13" id="KW-1185">Reference proteome</keyword>
<dbReference type="Gene3D" id="1.20.120.430">
    <property type="entry name" value="tRNA modification GTPase MnmE domain 2"/>
    <property type="match status" value="1"/>
</dbReference>
<feature type="binding site" evidence="9">
    <location>
        <position position="472"/>
    </location>
    <ligand>
        <name>(6S)-5-formyl-5,6,7,8-tetrahydrofolate</name>
        <dbReference type="ChEBI" id="CHEBI:57457"/>
    </ligand>
</feature>
<evidence type="ECO:0000256" key="4">
    <source>
        <dbReference type="ARBA" id="ARBA00022741"/>
    </source>
</evidence>
<comment type="caution">
    <text evidence="12">The sequence shown here is derived from an EMBL/GenBank/DDBJ whole genome shotgun (WGS) entry which is preliminary data.</text>
</comment>
<dbReference type="CDD" id="cd04164">
    <property type="entry name" value="trmE"/>
    <property type="match status" value="1"/>
</dbReference>
<dbReference type="InterPro" id="IPR027266">
    <property type="entry name" value="TrmE/GcvT-like"/>
</dbReference>
<evidence type="ECO:0000313" key="13">
    <source>
        <dbReference type="Proteomes" id="UP001165427"/>
    </source>
</evidence>
<dbReference type="SUPFAM" id="SSF52540">
    <property type="entry name" value="P-loop containing nucleoside triphosphate hydrolases"/>
    <property type="match status" value="1"/>
</dbReference>
<feature type="binding site" evidence="9">
    <location>
        <position position="248"/>
    </location>
    <ligand>
        <name>Mg(2+)</name>
        <dbReference type="ChEBI" id="CHEBI:18420"/>
    </ligand>
</feature>
<dbReference type="GO" id="GO:0002098">
    <property type="term" value="P:tRNA wobble uridine modification"/>
    <property type="evidence" value="ECO:0007669"/>
    <property type="project" value="TreeGrafter"/>
</dbReference>
<feature type="binding site" evidence="9">
    <location>
        <position position="134"/>
    </location>
    <ligand>
        <name>(6S)-5-formyl-5,6,7,8-tetrahydrofolate</name>
        <dbReference type="ChEBI" id="CHEBI:57457"/>
    </ligand>
</feature>
<dbReference type="NCBIfam" id="TIGR00450">
    <property type="entry name" value="mnmE_trmE_thdF"/>
    <property type="match status" value="1"/>
</dbReference>
<dbReference type="GO" id="GO:0003924">
    <property type="term" value="F:GTPase activity"/>
    <property type="evidence" value="ECO:0007669"/>
    <property type="project" value="UniProtKB-UniRule"/>
</dbReference>
<dbReference type="AlphaFoldDB" id="A0AA41R1R5"/>
<keyword evidence="4 9" id="KW-0547">Nucleotide-binding</keyword>
<dbReference type="EMBL" id="JALJRB010000009">
    <property type="protein sequence ID" value="MCJ8500884.1"/>
    <property type="molecule type" value="Genomic_DNA"/>
</dbReference>
<feature type="domain" description="TrmE-type G" evidence="11">
    <location>
        <begin position="234"/>
        <end position="393"/>
    </location>
</feature>
<dbReference type="Pfam" id="PF12631">
    <property type="entry name" value="MnmE_helical"/>
    <property type="match status" value="1"/>
</dbReference>
<feature type="binding site" evidence="9">
    <location>
        <position position="95"/>
    </location>
    <ligand>
        <name>(6S)-5-formyl-5,6,7,8-tetrahydrofolate</name>
        <dbReference type="ChEBI" id="CHEBI:57457"/>
    </ligand>
</feature>
<dbReference type="NCBIfam" id="TIGR00231">
    <property type="entry name" value="small_GTP"/>
    <property type="match status" value="1"/>
</dbReference>
<evidence type="ECO:0000259" key="11">
    <source>
        <dbReference type="PROSITE" id="PS51709"/>
    </source>
</evidence>
<dbReference type="InterPro" id="IPR027368">
    <property type="entry name" value="MnmE_dom2"/>
</dbReference>
<dbReference type="Pfam" id="PF01926">
    <property type="entry name" value="MMR_HSR1"/>
    <property type="match status" value="1"/>
</dbReference>
<keyword evidence="8 9" id="KW-0342">GTP-binding</keyword>
<evidence type="ECO:0000313" key="12">
    <source>
        <dbReference type="EMBL" id="MCJ8500884.1"/>
    </source>
</evidence>
<evidence type="ECO:0000256" key="3">
    <source>
        <dbReference type="ARBA" id="ARBA00022723"/>
    </source>
</evidence>
<dbReference type="InterPro" id="IPR031168">
    <property type="entry name" value="G_TrmE"/>
</dbReference>
<comment type="subcellular location">
    <subcellularLocation>
        <location evidence="9">Cytoplasm</location>
    </subcellularLocation>
</comment>
<dbReference type="GO" id="GO:0030488">
    <property type="term" value="P:tRNA methylation"/>
    <property type="evidence" value="ECO:0007669"/>
    <property type="project" value="TreeGrafter"/>
</dbReference>
<dbReference type="InterPro" id="IPR018948">
    <property type="entry name" value="GTP-bd_TrmE_N"/>
</dbReference>
<feature type="binding site" evidence="9">
    <location>
        <begin position="263"/>
        <end position="269"/>
    </location>
    <ligand>
        <name>GTP</name>
        <dbReference type="ChEBI" id="CHEBI:37565"/>
    </ligand>
</feature>
<keyword evidence="7 9" id="KW-0630">Potassium</keyword>
<reference evidence="12" key="1">
    <citation type="submission" date="2022-04" db="EMBL/GenBank/DDBJ databases">
        <title>Desulfatitalea alkaliphila sp. nov., a novel anaerobic sulfate-reducing bacterium isolated from terrestrial mud volcano, Taman Peninsula, Russia.</title>
        <authorList>
            <person name="Khomyakova M.A."/>
            <person name="Merkel A.Y."/>
            <person name="Slobodkin A.I."/>
        </authorList>
    </citation>
    <scope>NUCLEOTIDE SEQUENCE</scope>
    <source>
        <strain evidence="12">M08but</strain>
    </source>
</reference>
<gene>
    <name evidence="9 12" type="primary">mnmE</name>
    <name evidence="9" type="synonym">trmE</name>
    <name evidence="12" type="ORF">MRX98_09905</name>
</gene>
<dbReference type="PANTHER" id="PTHR42714">
    <property type="entry name" value="TRNA MODIFICATION GTPASE GTPBP3"/>
    <property type="match status" value="1"/>
</dbReference>
<dbReference type="Proteomes" id="UP001165427">
    <property type="component" value="Unassembled WGS sequence"/>
</dbReference>
<comment type="subunit">
    <text evidence="9">Homodimer. Heterotetramer of two MnmE and two MnmG subunits.</text>
</comment>
<evidence type="ECO:0000256" key="6">
    <source>
        <dbReference type="ARBA" id="ARBA00022842"/>
    </source>
</evidence>
<evidence type="ECO:0000256" key="7">
    <source>
        <dbReference type="ARBA" id="ARBA00022958"/>
    </source>
</evidence>
<feature type="binding site" evidence="9">
    <location>
        <begin position="374"/>
        <end position="376"/>
    </location>
    <ligand>
        <name>GTP</name>
        <dbReference type="ChEBI" id="CHEBI:37565"/>
    </ligand>
</feature>
<dbReference type="GO" id="GO:0005737">
    <property type="term" value="C:cytoplasm"/>
    <property type="evidence" value="ECO:0007669"/>
    <property type="project" value="UniProtKB-SubCell"/>
</dbReference>
<dbReference type="InterPro" id="IPR025867">
    <property type="entry name" value="MnmE_helical"/>
</dbReference>
<feature type="binding site" evidence="9">
    <location>
        <position position="23"/>
    </location>
    <ligand>
        <name>(6S)-5-formyl-5,6,7,8-tetrahydrofolate</name>
        <dbReference type="ChEBI" id="CHEBI:57457"/>
    </ligand>
</feature>
<feature type="binding site" evidence="9">
    <location>
        <position position="269"/>
    </location>
    <ligand>
        <name>Mg(2+)</name>
        <dbReference type="ChEBI" id="CHEBI:18420"/>
    </ligand>
</feature>
<dbReference type="RefSeq" id="WP_246906605.1">
    <property type="nucleotide sequence ID" value="NZ_JALJRB010000009.1"/>
</dbReference>
<proteinExistence type="inferred from homology"/>
<name>A0AA41R1R5_9BACT</name>
<evidence type="ECO:0000256" key="10">
    <source>
        <dbReference type="RuleBase" id="RU003313"/>
    </source>
</evidence>
<dbReference type="Pfam" id="PF10396">
    <property type="entry name" value="TrmE_N"/>
    <property type="match status" value="1"/>
</dbReference>
<organism evidence="12 13">
    <name type="scientific">Desulfatitalea alkaliphila</name>
    <dbReference type="NCBI Taxonomy" id="2929485"/>
    <lineage>
        <taxon>Bacteria</taxon>
        <taxon>Pseudomonadati</taxon>
        <taxon>Thermodesulfobacteriota</taxon>
        <taxon>Desulfobacteria</taxon>
        <taxon>Desulfobacterales</taxon>
        <taxon>Desulfosarcinaceae</taxon>
        <taxon>Desulfatitalea</taxon>
    </lineage>
</organism>
<accession>A0AA41R1R5</accession>
<dbReference type="HAMAP" id="MF_00379">
    <property type="entry name" value="GTPase_MnmE"/>
    <property type="match status" value="1"/>
</dbReference>
<feature type="binding site" evidence="9">
    <location>
        <begin position="244"/>
        <end position="249"/>
    </location>
    <ligand>
        <name>GTP</name>
        <dbReference type="ChEBI" id="CHEBI:37565"/>
    </ligand>
</feature>
<keyword evidence="6 9" id="KW-0460">Magnesium</keyword>
<keyword evidence="5 9" id="KW-0378">Hydrolase</keyword>
<sequence length="472" mass="51093">MNPFDTIAAIATGAGHGGIGIVRISGDQAVRVLRRLFRRKGSEGHCKPSKDSAFPNPRRVYHGQIIDPRSNAMIDEALAFYMAAPHSYTREDVVELQCHGGPAVLNAILDAVLSCGVRPAEPGEFTRRAFLNGRIDLSQAEAVADMIQARSRSAGLLAARQLDGVVGQTIRQWVALLNVVTAQIEAFIEFPEDTADMVDDFQRQALLHRIAQELVAPMNDLMATYAQGRVVRDGIRIAIVGRPNVGKSSLLNRLVAQERAIVTDTPGTTRDVIEVDCFFGGAATIISDCAGIRESQDPVEQIGVERAQACADTADLVLLVLAADEGCTAADRKLLHKYRDKRTLVVVNKWDLVGEAHLDPFDVDATNGKSIKLSARTGLGLEALKTAVQEIAEDLGSQAHFGATLCHLRHKRCLEEAVEHTQRALSALQDSFSEDMVSLDLQAAVRALQGITGESTDEAVLDAIFSRFCIGK</sequence>
<dbReference type="InterPro" id="IPR006073">
    <property type="entry name" value="GTP-bd"/>
</dbReference>